<gene>
    <name evidence="2" type="ORF">SLS62_008166</name>
</gene>
<feature type="compositionally biased region" description="Polar residues" evidence="1">
    <location>
        <begin position="31"/>
        <end position="43"/>
    </location>
</feature>
<protein>
    <submittedName>
        <fullName evidence="2">Uncharacterized protein</fullName>
    </submittedName>
</protein>
<comment type="caution">
    <text evidence="2">The sequence shown here is derived from an EMBL/GenBank/DDBJ whole genome shotgun (WGS) entry which is preliminary data.</text>
</comment>
<feature type="compositionally biased region" description="Acidic residues" evidence="1">
    <location>
        <begin position="109"/>
        <end position="131"/>
    </location>
</feature>
<feature type="region of interest" description="Disordered" evidence="1">
    <location>
        <begin position="15"/>
        <end position="154"/>
    </location>
</feature>
<dbReference type="AlphaFoldDB" id="A0AAN9UL12"/>
<dbReference type="EMBL" id="JAKJXP020000073">
    <property type="protein sequence ID" value="KAK7749422.1"/>
    <property type="molecule type" value="Genomic_DNA"/>
</dbReference>
<keyword evidence="3" id="KW-1185">Reference proteome</keyword>
<proteinExistence type="predicted"/>
<reference evidence="2 3" key="1">
    <citation type="submission" date="2024-02" db="EMBL/GenBank/DDBJ databases">
        <title>De novo assembly and annotation of 12 fungi associated with fruit tree decline syndrome in Ontario, Canada.</title>
        <authorList>
            <person name="Sulman M."/>
            <person name="Ellouze W."/>
            <person name="Ilyukhin E."/>
        </authorList>
    </citation>
    <scope>NUCLEOTIDE SEQUENCE [LARGE SCALE GENOMIC DNA]</scope>
    <source>
        <strain evidence="2 3">M11/M66-122</strain>
    </source>
</reference>
<accession>A0AAN9UL12</accession>
<name>A0AAN9UL12_9PEZI</name>
<sequence length="154" mass="17239">MSSSNYFNLDTSNAHVSNIDTAPPTPDDIQHAQQPQPMVSSEESIPYQPLEDSEEEGEILIGMGLYDAPDKADEDPELDNYRTSASHLLGTTYRRGQGLKLEEAWEPPATDDEEDDEEDDSDDADGEEQEQDQVKTEEPSQSPPAQQQQQQTWI</sequence>
<evidence type="ECO:0000313" key="2">
    <source>
        <dbReference type="EMBL" id="KAK7749422.1"/>
    </source>
</evidence>
<organism evidence="2 3">
    <name type="scientific">Diatrype stigma</name>
    <dbReference type="NCBI Taxonomy" id="117547"/>
    <lineage>
        <taxon>Eukaryota</taxon>
        <taxon>Fungi</taxon>
        <taxon>Dikarya</taxon>
        <taxon>Ascomycota</taxon>
        <taxon>Pezizomycotina</taxon>
        <taxon>Sordariomycetes</taxon>
        <taxon>Xylariomycetidae</taxon>
        <taxon>Xylariales</taxon>
        <taxon>Diatrypaceae</taxon>
        <taxon>Diatrype</taxon>
    </lineage>
</organism>
<feature type="compositionally biased region" description="Low complexity" evidence="1">
    <location>
        <begin position="139"/>
        <end position="154"/>
    </location>
</feature>
<evidence type="ECO:0000313" key="3">
    <source>
        <dbReference type="Proteomes" id="UP001320420"/>
    </source>
</evidence>
<evidence type="ECO:0000256" key="1">
    <source>
        <dbReference type="SAM" id="MobiDB-lite"/>
    </source>
</evidence>
<dbReference type="Proteomes" id="UP001320420">
    <property type="component" value="Unassembled WGS sequence"/>
</dbReference>